<accession>A0A5D3YM01</accession>
<organism evidence="1 2">
    <name type="scientific">Fodinibius salinus</name>
    <dbReference type="NCBI Taxonomy" id="860790"/>
    <lineage>
        <taxon>Bacteria</taxon>
        <taxon>Pseudomonadati</taxon>
        <taxon>Balneolota</taxon>
        <taxon>Balneolia</taxon>
        <taxon>Balneolales</taxon>
        <taxon>Balneolaceae</taxon>
        <taxon>Fodinibius</taxon>
    </lineage>
</organism>
<name>A0A5D3YM01_9BACT</name>
<dbReference type="Proteomes" id="UP000324595">
    <property type="component" value="Unassembled WGS sequence"/>
</dbReference>
<protein>
    <submittedName>
        <fullName evidence="1">Uncharacterized protein</fullName>
    </submittedName>
</protein>
<dbReference type="AlphaFoldDB" id="A0A5D3YM01"/>
<sequence length="48" mass="5581">MISFFSIGISQIRIGLFETKAAYSLLQYSYTNKWEILRQAKLDIAHTI</sequence>
<keyword evidence="2" id="KW-1185">Reference proteome</keyword>
<comment type="caution">
    <text evidence="1">The sequence shown here is derived from an EMBL/GenBank/DDBJ whole genome shotgun (WGS) entry which is preliminary data.</text>
</comment>
<evidence type="ECO:0000313" key="1">
    <source>
        <dbReference type="EMBL" id="TYP94867.1"/>
    </source>
</evidence>
<gene>
    <name evidence="1" type="ORF">LX73_0157</name>
</gene>
<dbReference type="EMBL" id="VNHY01000001">
    <property type="protein sequence ID" value="TYP94867.1"/>
    <property type="molecule type" value="Genomic_DNA"/>
</dbReference>
<evidence type="ECO:0000313" key="2">
    <source>
        <dbReference type="Proteomes" id="UP000324595"/>
    </source>
</evidence>
<proteinExistence type="predicted"/>
<reference evidence="1 2" key="1">
    <citation type="submission" date="2019-07" db="EMBL/GenBank/DDBJ databases">
        <title>Genomic Encyclopedia of Archaeal and Bacterial Type Strains, Phase II (KMG-II): from individual species to whole genera.</title>
        <authorList>
            <person name="Goeker M."/>
        </authorList>
    </citation>
    <scope>NUCLEOTIDE SEQUENCE [LARGE SCALE GENOMIC DNA]</scope>
    <source>
        <strain evidence="1 2">DSM 21935</strain>
    </source>
</reference>